<evidence type="ECO:0000313" key="9">
    <source>
        <dbReference type="Proteomes" id="UP000813444"/>
    </source>
</evidence>
<dbReference type="InterPro" id="IPR036259">
    <property type="entry name" value="MFS_trans_sf"/>
</dbReference>
<keyword evidence="4 6" id="KW-0472">Membrane</keyword>
<dbReference type="InterPro" id="IPR011701">
    <property type="entry name" value="MFS"/>
</dbReference>
<keyword evidence="3 6" id="KW-1133">Transmembrane helix</keyword>
<feature type="transmembrane region" description="Helical" evidence="6">
    <location>
        <begin position="98"/>
        <end position="117"/>
    </location>
</feature>
<feature type="region of interest" description="Disordered" evidence="5">
    <location>
        <begin position="1"/>
        <end position="44"/>
    </location>
</feature>
<evidence type="ECO:0000256" key="1">
    <source>
        <dbReference type="ARBA" id="ARBA00004141"/>
    </source>
</evidence>
<dbReference type="EMBL" id="JAGPNK010000027">
    <property type="protein sequence ID" value="KAH7303954.1"/>
    <property type="molecule type" value="Genomic_DNA"/>
</dbReference>
<evidence type="ECO:0000259" key="7">
    <source>
        <dbReference type="Pfam" id="PF14033"/>
    </source>
</evidence>
<proteinExistence type="predicted"/>
<feature type="transmembrane region" description="Helical" evidence="6">
    <location>
        <begin position="55"/>
        <end position="78"/>
    </location>
</feature>
<comment type="subcellular location">
    <subcellularLocation>
        <location evidence="1">Membrane</location>
        <topology evidence="1">Multi-pass membrane protein</topology>
    </subcellularLocation>
</comment>
<evidence type="ECO:0000256" key="4">
    <source>
        <dbReference type="ARBA" id="ARBA00023136"/>
    </source>
</evidence>
<dbReference type="PANTHER" id="PTHR23502">
    <property type="entry name" value="MAJOR FACILITATOR SUPERFAMILY"/>
    <property type="match status" value="1"/>
</dbReference>
<evidence type="ECO:0000256" key="6">
    <source>
        <dbReference type="SAM" id="Phobius"/>
    </source>
</evidence>
<feature type="transmembrane region" description="Helical" evidence="6">
    <location>
        <begin position="361"/>
        <end position="386"/>
    </location>
</feature>
<dbReference type="InterPro" id="IPR049192">
    <property type="entry name" value="DUF4246_C"/>
</dbReference>
<feature type="transmembrane region" description="Helical" evidence="6">
    <location>
        <begin position="290"/>
        <end position="311"/>
    </location>
</feature>
<evidence type="ECO:0000256" key="5">
    <source>
        <dbReference type="SAM" id="MobiDB-lite"/>
    </source>
</evidence>
<keyword evidence="2 6" id="KW-0812">Transmembrane</keyword>
<feature type="transmembrane region" description="Helical" evidence="6">
    <location>
        <begin position="249"/>
        <end position="269"/>
    </location>
</feature>
<dbReference type="AlphaFoldDB" id="A0A8K0WL16"/>
<keyword evidence="9" id="KW-1185">Reference proteome</keyword>
<feature type="transmembrane region" description="Helical" evidence="6">
    <location>
        <begin position="317"/>
        <end position="340"/>
    </location>
</feature>
<evidence type="ECO:0000313" key="8">
    <source>
        <dbReference type="EMBL" id="KAH7303954.1"/>
    </source>
</evidence>
<feature type="region of interest" description="Disordered" evidence="5">
    <location>
        <begin position="680"/>
        <end position="701"/>
    </location>
</feature>
<comment type="caution">
    <text evidence="8">The sequence shown here is derived from an EMBL/GenBank/DDBJ whole genome shotgun (WGS) entry which is preliminary data.</text>
</comment>
<name>A0A8K0WL16_9HYPO</name>
<dbReference type="GO" id="GO:0005886">
    <property type="term" value="C:plasma membrane"/>
    <property type="evidence" value="ECO:0007669"/>
    <property type="project" value="TreeGrafter"/>
</dbReference>
<evidence type="ECO:0000256" key="3">
    <source>
        <dbReference type="ARBA" id="ARBA00022989"/>
    </source>
</evidence>
<dbReference type="Gene3D" id="1.20.1250.20">
    <property type="entry name" value="MFS general substrate transporter like domains"/>
    <property type="match status" value="1"/>
</dbReference>
<evidence type="ECO:0000256" key="2">
    <source>
        <dbReference type="ARBA" id="ARBA00022692"/>
    </source>
</evidence>
<dbReference type="Pfam" id="PF07690">
    <property type="entry name" value="MFS_1"/>
    <property type="match status" value="1"/>
</dbReference>
<dbReference type="Pfam" id="PF14033">
    <property type="entry name" value="DUF4246"/>
    <property type="match status" value="1"/>
</dbReference>
<gene>
    <name evidence="8" type="ORF">B0I35DRAFT_517091</name>
</gene>
<reference evidence="8" key="1">
    <citation type="journal article" date="2021" name="Nat. Commun.">
        <title>Genetic determinants of endophytism in the Arabidopsis root mycobiome.</title>
        <authorList>
            <person name="Mesny F."/>
            <person name="Miyauchi S."/>
            <person name="Thiergart T."/>
            <person name="Pickel B."/>
            <person name="Atanasova L."/>
            <person name="Karlsson M."/>
            <person name="Huettel B."/>
            <person name="Barry K.W."/>
            <person name="Haridas S."/>
            <person name="Chen C."/>
            <person name="Bauer D."/>
            <person name="Andreopoulos W."/>
            <person name="Pangilinan J."/>
            <person name="LaButti K."/>
            <person name="Riley R."/>
            <person name="Lipzen A."/>
            <person name="Clum A."/>
            <person name="Drula E."/>
            <person name="Henrissat B."/>
            <person name="Kohler A."/>
            <person name="Grigoriev I.V."/>
            <person name="Martin F.M."/>
            <person name="Hacquard S."/>
        </authorList>
    </citation>
    <scope>NUCLEOTIDE SEQUENCE</scope>
    <source>
        <strain evidence="8">MPI-CAGE-CH-0235</strain>
    </source>
</reference>
<dbReference type="GO" id="GO:0022857">
    <property type="term" value="F:transmembrane transporter activity"/>
    <property type="evidence" value="ECO:0007669"/>
    <property type="project" value="InterPro"/>
</dbReference>
<dbReference type="Proteomes" id="UP000813444">
    <property type="component" value="Unassembled WGS sequence"/>
</dbReference>
<dbReference type="PANTHER" id="PTHR23502:SF64">
    <property type="entry name" value="TRANSPORTER, PUTATIVE (AFU_ORTHOLOGUE AFUA_3G11760)-RELATED"/>
    <property type="match status" value="1"/>
</dbReference>
<dbReference type="SUPFAM" id="SSF103473">
    <property type="entry name" value="MFS general substrate transporter"/>
    <property type="match status" value="1"/>
</dbReference>
<dbReference type="OrthoDB" id="415532at2759"/>
<organism evidence="8 9">
    <name type="scientific">Stachybotrys elegans</name>
    <dbReference type="NCBI Taxonomy" id="80388"/>
    <lineage>
        <taxon>Eukaryota</taxon>
        <taxon>Fungi</taxon>
        <taxon>Dikarya</taxon>
        <taxon>Ascomycota</taxon>
        <taxon>Pezizomycotina</taxon>
        <taxon>Sordariomycetes</taxon>
        <taxon>Hypocreomycetidae</taxon>
        <taxon>Hypocreales</taxon>
        <taxon>Stachybotryaceae</taxon>
        <taxon>Stachybotrys</taxon>
    </lineage>
</organism>
<feature type="domain" description="DUF4246" evidence="7">
    <location>
        <begin position="466"/>
        <end position="894"/>
    </location>
</feature>
<protein>
    <submittedName>
        <fullName evidence="8">Major facilitator superfamily domain-containing protein</fullName>
    </submittedName>
</protein>
<accession>A0A8K0WL16</accession>
<sequence length="986" mass="110538">MRMKSKSTSEHSAGKPPNMIVNGSNTLQPEESAPEGVVSRQNDGYDKMPRNKRRLIVFLVSWCGLLSPLSSTAVLSAIPEVTETYNTTASMVGVSNALYLVFMGLSPLFWGPLNRVYGRRWTSITTSTLFTLSSIATALGPNFASFFAFRIFMAFTGTSFLVTGPAVIGDLYHPPEVQNLKGLPKGQQVKAIWSMSNPVRVLEMAVHPNLTIAAVANGANVWNMYGMLTPIRYVLNPRFGLTSPTQSGLFFLAPGLGYLVGTLFGGRWSDYTTKKWIEKRHGTRIPEDRLRSCLPFLGLAMPASTLVYGWTVQEHAGGIPAPVIAMFLGGVAQLFCNPSINTYCLDAMPDRGAESLAWNFFVRYMFGAVASAVVIPAITAIGVGYVRSQGHNNGGASFITMPIDPLGHRWRSQGVTQDEKQILQFIAHGVDALLRRETDPDWHQRLYETCGLSPAERRSSSRRAELFQVALQELQVKANDPTANGIHQVLDAEFQVLLSDSIVPAAVRRQLSMLAEKQDQATSPPWDVWCYLPNQDVLERDWWGVQNTLTPLTYPATRDETRSIEFGEIPLEGCWRWVGQGTCDNTNRLLDSYVDLGPEANPMQYRLLPSQVEVRDDGSVKIASYINGLHYRVLPMYKVLEDLLQLVIPLWDRAVGSIGDSRRITLDEAFIQDYVKKLRTDGSDRPQPAVNAPARPQGKTGMVRGKTSLQIIFQMETFAADTIFPESVRKQAFGVNYSRGNWIHPGPFGEKVVAVCLYCYSMGEDEEDFRLELIQDTSLDLFGKFMEAAMDSDTACQAYNDLFEGFQDTTQDESSDDELDDTNDPVRPCPLNLLGSIRMRPGRLVVFPATADYRIKLPDEFLQLGLLSMWLIDPQRPSNLSTANVPPQSRDYWLAHVRDIPWFQRLPEELWGCICDEIDHLRAVDQLKQAKVEEYHSDEPYPLSRKAAHRKWEDATSNALRLQIDLETAVRDAEYEGGRRRRGRWM</sequence>
<dbReference type="Gene3D" id="1.20.1720.10">
    <property type="entry name" value="Multidrug resistance protein D"/>
    <property type="match status" value="1"/>
</dbReference>